<dbReference type="InterPro" id="IPR045322">
    <property type="entry name" value="HECTD1/TRIP12-like"/>
</dbReference>
<comment type="pathway">
    <text evidence="3">Protein modification; protein ubiquitination.</text>
</comment>
<evidence type="ECO:0000256" key="4">
    <source>
        <dbReference type="SAM" id="MobiDB-lite"/>
    </source>
</evidence>
<evidence type="ECO:0000259" key="5">
    <source>
        <dbReference type="PROSITE" id="PS51416"/>
    </source>
</evidence>
<keyword evidence="3" id="KW-0833">Ubl conjugation pathway</keyword>
<dbReference type="GO" id="GO:0070534">
    <property type="term" value="P:protein K63-linked ubiquitination"/>
    <property type="evidence" value="ECO:0007669"/>
    <property type="project" value="TreeGrafter"/>
</dbReference>
<evidence type="ECO:0000256" key="3">
    <source>
        <dbReference type="RuleBase" id="RU369009"/>
    </source>
</evidence>
<keyword evidence="7" id="KW-1185">Reference proteome</keyword>
<dbReference type="FunFam" id="2.60.120.260:FF:000014">
    <property type="entry name" value="E3 ubiquitin-protein ligase HECTD1 isoform X1"/>
    <property type="match status" value="1"/>
</dbReference>
<dbReference type="GO" id="GO:0061630">
    <property type="term" value="F:ubiquitin protein ligase activity"/>
    <property type="evidence" value="ECO:0007669"/>
    <property type="project" value="UniProtKB-UniRule"/>
</dbReference>
<evidence type="ECO:0000256" key="2">
    <source>
        <dbReference type="ARBA" id="ARBA00022679"/>
    </source>
</evidence>
<dbReference type="Gene3D" id="2.60.120.260">
    <property type="entry name" value="Galactose-binding domain-like"/>
    <property type="match status" value="1"/>
</dbReference>
<dbReference type="Pfam" id="PF07738">
    <property type="entry name" value="Sad1_UNC"/>
    <property type="match status" value="1"/>
</dbReference>
<dbReference type="EMBL" id="BRZM01005286">
    <property type="protein sequence ID" value="GLD62812.1"/>
    <property type="molecule type" value="Genomic_DNA"/>
</dbReference>
<dbReference type="PANTHER" id="PTHR45670">
    <property type="entry name" value="E3 UBIQUITIN-PROTEIN LIGASE TRIP12"/>
    <property type="match status" value="1"/>
</dbReference>
<dbReference type="PROSITE" id="PS51416">
    <property type="entry name" value="MIB_HERC2"/>
    <property type="match status" value="1"/>
</dbReference>
<comment type="function">
    <text evidence="3">E3 ubiquitin-protein ligase which accepts ubiquitin from an E2 ubiquitin-conjugating enzyme in the form of a thioester and then directly transfers the ubiquitin to targeted substrates.</text>
</comment>
<proteinExistence type="inferred from homology"/>
<dbReference type="AlphaFoldDB" id="A0AAD3N015"/>
<comment type="similarity">
    <text evidence="3">Belongs to the UPL family. K-HECT subfamily.</text>
</comment>
<accession>A0AAD3N015</accession>
<gene>
    <name evidence="6" type="ORF">AKAME5_002917400</name>
</gene>
<dbReference type="EC" id="2.3.2.26" evidence="3"/>
<dbReference type="InterPro" id="IPR012919">
    <property type="entry name" value="SUN_dom"/>
</dbReference>
<dbReference type="PANTHER" id="PTHR45670:SF1">
    <property type="entry name" value="E3 UBIQUITIN-PROTEIN LIGASE HECTD1"/>
    <property type="match status" value="1"/>
</dbReference>
<comment type="catalytic activity">
    <reaction evidence="1 3">
        <text>S-ubiquitinyl-[E2 ubiquitin-conjugating enzyme]-L-cysteine + [acceptor protein]-L-lysine = [E2 ubiquitin-conjugating enzyme]-L-cysteine + N(6)-ubiquitinyl-[acceptor protein]-L-lysine.</text>
        <dbReference type="EC" id="2.3.2.26"/>
    </reaction>
</comment>
<reference evidence="6" key="1">
    <citation type="submission" date="2022-08" db="EMBL/GenBank/DDBJ databases">
        <title>Genome sequencing of akame (Lates japonicus).</title>
        <authorList>
            <person name="Hashiguchi Y."/>
            <person name="Takahashi H."/>
        </authorList>
    </citation>
    <scope>NUCLEOTIDE SEQUENCE</scope>
    <source>
        <strain evidence="6">Kochi</strain>
    </source>
</reference>
<feature type="domain" description="MIB/HERC2" evidence="5">
    <location>
        <begin position="389"/>
        <end position="430"/>
    </location>
</feature>
<dbReference type="SUPFAM" id="SSF49785">
    <property type="entry name" value="Galactose-binding domain-like"/>
    <property type="match status" value="1"/>
</dbReference>
<dbReference type="InterPro" id="IPR037252">
    <property type="entry name" value="Mib_Herc2_sf"/>
</dbReference>
<dbReference type="GO" id="GO:0043161">
    <property type="term" value="P:proteasome-mediated ubiquitin-dependent protein catabolic process"/>
    <property type="evidence" value="ECO:0007669"/>
    <property type="project" value="TreeGrafter"/>
</dbReference>
<dbReference type="InterPro" id="IPR008979">
    <property type="entry name" value="Galactose-bd-like_sf"/>
</dbReference>
<feature type="region of interest" description="Disordered" evidence="4">
    <location>
        <begin position="411"/>
        <end position="430"/>
    </location>
</feature>
<feature type="non-terminal residue" evidence="6">
    <location>
        <position position="430"/>
    </location>
</feature>
<dbReference type="Gene3D" id="2.30.30.40">
    <property type="entry name" value="SH3 Domains"/>
    <property type="match status" value="1"/>
</dbReference>
<evidence type="ECO:0000313" key="7">
    <source>
        <dbReference type="Proteomes" id="UP001279410"/>
    </source>
</evidence>
<evidence type="ECO:0000256" key="1">
    <source>
        <dbReference type="ARBA" id="ARBA00000885"/>
    </source>
</evidence>
<organism evidence="6 7">
    <name type="scientific">Lates japonicus</name>
    <name type="common">Japanese lates</name>
    <dbReference type="NCBI Taxonomy" id="270547"/>
    <lineage>
        <taxon>Eukaryota</taxon>
        <taxon>Metazoa</taxon>
        <taxon>Chordata</taxon>
        <taxon>Craniata</taxon>
        <taxon>Vertebrata</taxon>
        <taxon>Euteleostomi</taxon>
        <taxon>Actinopterygii</taxon>
        <taxon>Neopterygii</taxon>
        <taxon>Teleostei</taxon>
        <taxon>Neoteleostei</taxon>
        <taxon>Acanthomorphata</taxon>
        <taxon>Carangaria</taxon>
        <taxon>Carangaria incertae sedis</taxon>
        <taxon>Centropomidae</taxon>
        <taxon>Lates</taxon>
    </lineage>
</organism>
<protein>
    <recommendedName>
        <fullName evidence="3">E3 ubiquitin-protein ligase</fullName>
        <ecNumber evidence="3">2.3.2.26</ecNumber>
    </recommendedName>
</protein>
<evidence type="ECO:0000313" key="6">
    <source>
        <dbReference type="EMBL" id="GLD62812.1"/>
    </source>
</evidence>
<feature type="non-terminal residue" evidence="6">
    <location>
        <position position="1"/>
    </location>
</feature>
<dbReference type="GO" id="GO:0016607">
    <property type="term" value="C:nuclear speck"/>
    <property type="evidence" value="ECO:0007669"/>
    <property type="project" value="TreeGrafter"/>
</dbReference>
<dbReference type="InterPro" id="IPR010606">
    <property type="entry name" value="Mib_Herc2"/>
</dbReference>
<keyword evidence="2 3" id="KW-0808">Transferase</keyword>
<dbReference type="GO" id="GO:0046872">
    <property type="term" value="F:metal ion binding"/>
    <property type="evidence" value="ECO:0007669"/>
    <property type="project" value="InterPro"/>
</dbReference>
<comment type="caution">
    <text evidence="6">The sequence shown here is derived from an EMBL/GenBank/DDBJ whole genome shotgun (WGS) entry which is preliminary data.</text>
</comment>
<sequence>CIEGENTWRDLMKTALENLIVVLKDENTISPYEMCSSGLVQALFTVLNNSVELDLKHDCKPLMERINVFKAAFSENEDDESRPAVALIRKLIAVLESIERLPLHLYDTPGSSYNLQILTRRLRFRLERAPGETALIDRTGRMLKMEPLATVESLEQYLLKMVAKQWYDFERSSFVFVRKLREGQTFTFRHQHDFDENGIIYWVGTNAKTAYEWVNPAAYGLVVVTSSEGRNLPYGRLEDILSRDSSALNCHTNDDKNAWFAVDLGLWVIPSAYTLRHARGYGRSALRNWVFQVSKDGQNWTTLYTHVDDCSLNEPGSTATWPLDPSKEEKQGWRHIRIKQMGKNASGQTHYLSLSGLELYGTVTAVCEDQLGKAVKEAEANLRRQRRLFRSQVMKYIVPGARVVRGIDWKWRDQDGNPAGEGTVTGEAHN</sequence>
<name>A0AAD3N015_LATJO</name>
<dbReference type="Proteomes" id="UP001279410">
    <property type="component" value="Unassembled WGS sequence"/>
</dbReference>
<dbReference type="SUPFAM" id="SSF159034">
    <property type="entry name" value="Mib/herc2 domain-like"/>
    <property type="match status" value="1"/>
</dbReference>